<proteinExistence type="predicted"/>
<dbReference type="EnsemblPlants" id="Ma11_t12340.1">
    <property type="protein sequence ID" value="Ma11_p12340.1"/>
    <property type="gene ID" value="Ma11_g12340"/>
</dbReference>
<sequence>MRIKDILGNQHDESDAVLSESLRRLQLMELSVDVLKVLILHSFVSFLFYAGLRIRIRTHTLLQEFDDFKVLVTPSPPHRIQSHFGLRVIRFFTSGFFSFFCMGCWMCCSILNCTLPFSER</sequence>
<name>A0A804L729_MUSAM</name>
<keyword evidence="1" id="KW-1133">Transmembrane helix</keyword>
<organism evidence="2 3">
    <name type="scientific">Musa acuminata subsp. malaccensis</name>
    <name type="common">Wild banana</name>
    <name type="synonym">Musa malaccensis</name>
    <dbReference type="NCBI Taxonomy" id="214687"/>
    <lineage>
        <taxon>Eukaryota</taxon>
        <taxon>Viridiplantae</taxon>
        <taxon>Streptophyta</taxon>
        <taxon>Embryophyta</taxon>
        <taxon>Tracheophyta</taxon>
        <taxon>Spermatophyta</taxon>
        <taxon>Magnoliopsida</taxon>
        <taxon>Liliopsida</taxon>
        <taxon>Zingiberales</taxon>
        <taxon>Musaceae</taxon>
        <taxon>Musa</taxon>
    </lineage>
</organism>
<keyword evidence="1" id="KW-0812">Transmembrane</keyword>
<dbReference type="AlphaFoldDB" id="A0A804L729"/>
<reference evidence="2" key="1">
    <citation type="submission" date="2021-05" db="UniProtKB">
        <authorList>
            <consortium name="EnsemblPlants"/>
        </authorList>
    </citation>
    <scope>IDENTIFICATION</scope>
    <source>
        <strain evidence="2">subsp. malaccensis</strain>
    </source>
</reference>
<dbReference type="Gramene" id="Ma11_t12340.1">
    <property type="protein sequence ID" value="Ma11_p12340.1"/>
    <property type="gene ID" value="Ma11_g12340"/>
</dbReference>
<keyword evidence="1" id="KW-0472">Membrane</keyword>
<evidence type="ECO:0000313" key="2">
    <source>
        <dbReference type="EnsemblPlants" id="Ma11_p12340.1"/>
    </source>
</evidence>
<feature type="transmembrane region" description="Helical" evidence="1">
    <location>
        <begin position="88"/>
        <end position="112"/>
    </location>
</feature>
<dbReference type="Proteomes" id="UP000012960">
    <property type="component" value="Unplaced"/>
</dbReference>
<keyword evidence="3" id="KW-1185">Reference proteome</keyword>
<evidence type="ECO:0000313" key="3">
    <source>
        <dbReference type="Proteomes" id="UP000012960"/>
    </source>
</evidence>
<dbReference type="PANTHER" id="PTHR46554">
    <property type="entry name" value="MEDIATOR OF RNA POLYMERASE II TRANSCRIPTION SUBUNIT 26A-RELATED"/>
    <property type="match status" value="1"/>
</dbReference>
<dbReference type="InParanoid" id="A0A804L729"/>
<accession>A0A804L729</accession>
<dbReference type="PANTHER" id="PTHR46554:SF2">
    <property type="entry name" value="TFIIS N-TERMINAL DOMAIN-CONTAINING PROTEIN"/>
    <property type="match status" value="1"/>
</dbReference>
<feature type="transmembrane region" description="Helical" evidence="1">
    <location>
        <begin position="34"/>
        <end position="52"/>
    </location>
</feature>
<protein>
    <submittedName>
        <fullName evidence="2">Uncharacterized protein</fullName>
    </submittedName>
</protein>
<evidence type="ECO:0000256" key="1">
    <source>
        <dbReference type="SAM" id="Phobius"/>
    </source>
</evidence>